<name>A0A9X2BSS2_9PROT</name>
<dbReference type="AlphaFoldDB" id="A0A9X2BSS2"/>
<evidence type="ECO:0000256" key="7">
    <source>
        <dbReference type="ARBA" id="ARBA00023004"/>
    </source>
</evidence>
<dbReference type="PANTHER" id="PTHR43756:SF1">
    <property type="entry name" value="3-PHENYLPROPIONATE_CINNAMIC ACID DIOXYGENASE SUBUNIT ALPHA"/>
    <property type="match status" value="1"/>
</dbReference>
<comment type="caution">
    <text evidence="11">The sequence shown here is derived from an EMBL/GenBank/DDBJ whole genome shotgun (WGS) entry which is preliminary data.</text>
</comment>
<evidence type="ECO:0000256" key="2">
    <source>
        <dbReference type="ARBA" id="ARBA00022714"/>
    </source>
</evidence>
<evidence type="ECO:0000256" key="4">
    <source>
        <dbReference type="ARBA" id="ARBA00022797"/>
    </source>
</evidence>
<dbReference type="InterPro" id="IPR017941">
    <property type="entry name" value="Rieske_2Fe-2S"/>
</dbReference>
<comment type="similarity">
    <text evidence="1">Belongs to the bacterial ring-hydroxylating dioxygenase alpha subunit family.</text>
</comment>
<dbReference type="PROSITE" id="PS51296">
    <property type="entry name" value="RIESKE"/>
    <property type="match status" value="1"/>
</dbReference>
<evidence type="ECO:0000259" key="10">
    <source>
        <dbReference type="PROSITE" id="PS51296"/>
    </source>
</evidence>
<keyword evidence="4" id="KW-0058">Aromatic hydrocarbons catabolism</keyword>
<dbReference type="InterPro" id="IPR015881">
    <property type="entry name" value="ARHD_Rieske_2Fe_2S"/>
</dbReference>
<keyword evidence="8" id="KW-0411">Iron-sulfur</keyword>
<dbReference type="InterPro" id="IPR036922">
    <property type="entry name" value="Rieske_2Fe-2S_sf"/>
</dbReference>
<keyword evidence="7" id="KW-0408">Iron</keyword>
<proteinExistence type="inferred from homology"/>
<dbReference type="Gene3D" id="3.90.380.10">
    <property type="entry name" value="Naphthalene 1,2-dioxygenase Alpha Subunit, Chain A, domain 1"/>
    <property type="match status" value="1"/>
</dbReference>
<evidence type="ECO:0000256" key="5">
    <source>
        <dbReference type="ARBA" id="ARBA00022964"/>
    </source>
</evidence>
<dbReference type="GO" id="GO:0051537">
    <property type="term" value="F:2 iron, 2 sulfur cluster binding"/>
    <property type="evidence" value="ECO:0007669"/>
    <property type="project" value="UniProtKB-KW"/>
</dbReference>
<evidence type="ECO:0000256" key="8">
    <source>
        <dbReference type="ARBA" id="ARBA00023014"/>
    </source>
</evidence>
<keyword evidence="2" id="KW-0001">2Fe-2S</keyword>
<dbReference type="Gene3D" id="2.102.10.10">
    <property type="entry name" value="Rieske [2Fe-2S] iron-sulphur domain"/>
    <property type="match status" value="1"/>
</dbReference>
<dbReference type="Pfam" id="PF00848">
    <property type="entry name" value="Ring_hydroxyl_A"/>
    <property type="match status" value="1"/>
</dbReference>
<dbReference type="RefSeq" id="WP_248665554.1">
    <property type="nucleotide sequence ID" value="NZ_JALPRX010000009.1"/>
</dbReference>
<evidence type="ECO:0000256" key="3">
    <source>
        <dbReference type="ARBA" id="ARBA00022723"/>
    </source>
</evidence>
<keyword evidence="9" id="KW-0520">NAD</keyword>
<feature type="domain" description="Rieske" evidence="10">
    <location>
        <begin position="44"/>
        <end position="162"/>
    </location>
</feature>
<dbReference type="SUPFAM" id="SSF50022">
    <property type="entry name" value="ISP domain"/>
    <property type="match status" value="1"/>
</dbReference>
<gene>
    <name evidence="11" type="ORF">M0638_03420</name>
</gene>
<reference evidence="11" key="1">
    <citation type="submission" date="2022-04" db="EMBL/GenBank/DDBJ databases">
        <title>Roseomonas acroporae sp. nov., isolated from coral Acropora digitifera.</title>
        <authorList>
            <person name="Sun H."/>
        </authorList>
    </citation>
    <scope>NUCLEOTIDE SEQUENCE</scope>
    <source>
        <strain evidence="11">NAR14</strain>
    </source>
</reference>
<dbReference type="PRINTS" id="PR00090">
    <property type="entry name" value="RNGDIOXGNASE"/>
</dbReference>
<dbReference type="PANTHER" id="PTHR43756">
    <property type="entry name" value="CHOLINE MONOOXYGENASE, CHLOROPLASTIC"/>
    <property type="match status" value="1"/>
</dbReference>
<evidence type="ECO:0000256" key="9">
    <source>
        <dbReference type="ARBA" id="ARBA00023027"/>
    </source>
</evidence>
<evidence type="ECO:0000313" key="11">
    <source>
        <dbReference type="EMBL" id="MCK8783432.1"/>
    </source>
</evidence>
<dbReference type="InterPro" id="IPR001663">
    <property type="entry name" value="Rng_hydr_dOase-A"/>
</dbReference>
<protein>
    <submittedName>
        <fullName evidence="11">Aromatic ring-hydroxylating dioxygenase subunit alpha</fullName>
    </submittedName>
</protein>
<evidence type="ECO:0000256" key="1">
    <source>
        <dbReference type="ARBA" id="ARBA00008751"/>
    </source>
</evidence>
<keyword evidence="6" id="KW-0560">Oxidoreductase</keyword>
<dbReference type="CDD" id="cd08881">
    <property type="entry name" value="RHO_alpha_C_NDO-like"/>
    <property type="match status" value="1"/>
</dbReference>
<dbReference type="InterPro" id="IPR015879">
    <property type="entry name" value="Ring_hydroxy_dOase_asu_C_dom"/>
</dbReference>
<dbReference type="GO" id="GO:0051213">
    <property type="term" value="F:dioxygenase activity"/>
    <property type="evidence" value="ECO:0007669"/>
    <property type="project" value="UniProtKB-KW"/>
</dbReference>
<dbReference type="Pfam" id="PF00355">
    <property type="entry name" value="Rieske"/>
    <property type="match status" value="1"/>
</dbReference>
<keyword evidence="3" id="KW-0479">Metal-binding</keyword>
<evidence type="ECO:0000313" key="12">
    <source>
        <dbReference type="Proteomes" id="UP001139516"/>
    </source>
</evidence>
<accession>A0A9X2BSS2</accession>
<dbReference type="InterPro" id="IPR043266">
    <property type="entry name" value="RHO_NdoB-like_C"/>
</dbReference>
<keyword evidence="5 11" id="KW-0223">Dioxygenase</keyword>
<dbReference type="PROSITE" id="PS00570">
    <property type="entry name" value="RING_HYDROXYL_ALPHA"/>
    <property type="match status" value="1"/>
</dbReference>
<dbReference type="EMBL" id="JALPRX010000009">
    <property type="protein sequence ID" value="MCK8783432.1"/>
    <property type="molecule type" value="Genomic_DNA"/>
</dbReference>
<dbReference type="Proteomes" id="UP001139516">
    <property type="component" value="Unassembled WGS sequence"/>
</dbReference>
<evidence type="ECO:0000256" key="6">
    <source>
        <dbReference type="ARBA" id="ARBA00023002"/>
    </source>
</evidence>
<sequence>MAGNADSLDVDALVDRAGGTVARGIFVDQAVFEAEQERIFTRAWLFVGHESLIPKPDDFFVSRMGTESVVLTRDRGGQVHVLLNSCTHRGMKVCRYDQGNTRVFTCPYHGWSFATDGKLAATPGALVGVPHFDRAYHGELKRDDWGLVRAPRVALYKGTVWASWDPDAVELTDYLGDMRLYLDFALDGRDGSPGGSVVVEGVQKWRVNANWKFAPENFIGDMYHDISHRSVDLVGIGPSGGRGRRDNLRPRTTICFPGLGHGLIGEPPHTSEPPYVPAWKKYPEVEEYFRQVHERRVALLGERPRVTMSVGTIFPNMSFHGRQPRTIAVAHPISPTEMEMWRFCLIDADAPAAVNDAARHYFLRYSGPAGMTESDDLENWSYATEASRGPIARRQRYNYQMGMGHARPVPGLRGAVENGEVTEENARAYYSRWSDFMRGDPWTPPAAEYVPMPEPARETEDAG</sequence>
<dbReference type="SUPFAM" id="SSF55961">
    <property type="entry name" value="Bet v1-like"/>
    <property type="match status" value="1"/>
</dbReference>
<organism evidence="11 12">
    <name type="scientific">Roseomonas acroporae</name>
    <dbReference type="NCBI Taxonomy" id="2937791"/>
    <lineage>
        <taxon>Bacteria</taxon>
        <taxon>Pseudomonadati</taxon>
        <taxon>Pseudomonadota</taxon>
        <taxon>Alphaproteobacteria</taxon>
        <taxon>Acetobacterales</taxon>
        <taxon>Roseomonadaceae</taxon>
        <taxon>Roseomonas</taxon>
    </lineage>
</organism>
<keyword evidence="12" id="KW-1185">Reference proteome</keyword>
<dbReference type="GO" id="GO:0005506">
    <property type="term" value="F:iron ion binding"/>
    <property type="evidence" value="ECO:0007669"/>
    <property type="project" value="InterPro"/>
</dbReference>